<protein>
    <submittedName>
        <fullName evidence="3">Thioredoxin family protein</fullName>
    </submittedName>
</protein>
<organism evidence="3 4">
    <name type="scientific">Chitinophaga oryzae</name>
    <dbReference type="NCBI Taxonomy" id="2725414"/>
    <lineage>
        <taxon>Bacteria</taxon>
        <taxon>Pseudomonadati</taxon>
        <taxon>Bacteroidota</taxon>
        <taxon>Chitinophagia</taxon>
        <taxon>Chitinophagales</taxon>
        <taxon>Chitinophagaceae</taxon>
        <taxon>Chitinophaga</taxon>
    </lineage>
</organism>
<evidence type="ECO:0000313" key="4">
    <source>
        <dbReference type="Proteomes" id="UP000503144"/>
    </source>
</evidence>
<keyword evidence="1" id="KW-0732">Signal</keyword>
<evidence type="ECO:0000313" key="3">
    <source>
        <dbReference type="EMBL" id="QJB39077.1"/>
    </source>
</evidence>
<feature type="signal peptide" evidence="1">
    <location>
        <begin position="1"/>
        <end position="21"/>
    </location>
</feature>
<name>A0ABX6LGH0_9BACT</name>
<dbReference type="Proteomes" id="UP000503144">
    <property type="component" value="Chromosome"/>
</dbReference>
<gene>
    <name evidence="3" type="ORF">HF324_14885</name>
</gene>
<evidence type="ECO:0000256" key="1">
    <source>
        <dbReference type="SAM" id="SignalP"/>
    </source>
</evidence>
<proteinExistence type="predicted"/>
<dbReference type="SUPFAM" id="SSF52833">
    <property type="entry name" value="Thioredoxin-like"/>
    <property type="match status" value="1"/>
</dbReference>
<feature type="chain" id="PRO_5045423079" evidence="1">
    <location>
        <begin position="22"/>
        <end position="435"/>
    </location>
</feature>
<keyword evidence="4" id="KW-1185">Reference proteome</keyword>
<accession>A0ABX6LGH0</accession>
<dbReference type="InterPro" id="IPR013766">
    <property type="entry name" value="Thioredoxin_domain"/>
</dbReference>
<feature type="domain" description="Thioredoxin" evidence="2">
    <location>
        <begin position="9"/>
        <end position="152"/>
    </location>
</feature>
<dbReference type="CDD" id="cd02947">
    <property type="entry name" value="TRX_family"/>
    <property type="match status" value="1"/>
</dbReference>
<dbReference type="Pfam" id="PF13899">
    <property type="entry name" value="Thioredoxin_7"/>
    <property type="match status" value="1"/>
</dbReference>
<dbReference type="InterPro" id="IPR036249">
    <property type="entry name" value="Thioredoxin-like_sf"/>
</dbReference>
<sequence>MKTISKIFVFLLFLLSNKILVAQSDGVKFDNLTSLEDIKSKALSEKKLIFIDLFATWCSPCKEMDQDVYIDKTVGDYINKKFISIKLQIDSTKTDSRETQLKYALAREMNTKYSVKLYPTFLFLSSNGDLLHRDQGYHPSDKFIEICQEASDQTKNYASLEKRFQQGELAGDDLLKFAFKLSSYRNDSMAIIVAQKYKTTVLDTSSPKQILTPSFSRFYEKFPSLLTVNSSILKWMHKHSEESDIAVGVKGFTDHVLKNIIGRDIVSKRLTSLTPSSTPSWEAIKNEIAINWDNNTADRIIIDSKVNWYRSHKQWDSTIKYQIIQIDQLPSTQYNVIQAAAINNFIWDIVLKHSKDSFSLTRSCEYMENINAQYPNNAQFLDTYANTLYKSGKKSKAIAVERNALNIIKSSPQQEDIDIYKQTLKKMENNETIIN</sequence>
<dbReference type="PROSITE" id="PS51352">
    <property type="entry name" value="THIOREDOXIN_2"/>
    <property type="match status" value="1"/>
</dbReference>
<reference evidence="3" key="1">
    <citation type="submission" date="2020-09" db="EMBL/GenBank/DDBJ databases">
        <authorList>
            <person name="Kittiwongwattana C."/>
        </authorList>
    </citation>
    <scope>NUCLEOTIDE SEQUENCE</scope>
    <source>
        <strain evidence="3">1303</strain>
    </source>
</reference>
<dbReference type="EMBL" id="CP051204">
    <property type="protein sequence ID" value="QJB39077.1"/>
    <property type="molecule type" value="Genomic_DNA"/>
</dbReference>
<dbReference type="RefSeq" id="WP_168860977.1">
    <property type="nucleotide sequence ID" value="NZ_CP051204.2"/>
</dbReference>
<dbReference type="Gene3D" id="3.40.30.10">
    <property type="entry name" value="Glutaredoxin"/>
    <property type="match status" value="1"/>
</dbReference>
<evidence type="ECO:0000259" key="2">
    <source>
        <dbReference type="PROSITE" id="PS51352"/>
    </source>
</evidence>